<organism evidence="2 3">
    <name type="scientific">Leptolyngbya phage Lbo240-yong1</name>
    <dbReference type="NCBI Taxonomy" id="2928836"/>
    <lineage>
        <taxon>Viruses</taxon>
        <taxon>Duplodnaviria</taxon>
        <taxon>Heunggongvirae</taxon>
        <taxon>Uroviricota</taxon>
        <taxon>Caudoviricetes</taxon>
        <taxon>Saffermanviridae</taxon>
        <taxon>Wumpquatrovirus</taxon>
        <taxon>Wumpquatrovirus Lbo240yong1</taxon>
    </lineage>
</organism>
<keyword evidence="3" id="KW-1185">Reference proteome</keyword>
<feature type="region of interest" description="Disordered" evidence="1">
    <location>
        <begin position="54"/>
        <end position="73"/>
    </location>
</feature>
<name>A0A9X9E2A1_9CAUD</name>
<proteinExistence type="predicted"/>
<dbReference type="EMBL" id="OM897575">
    <property type="protein sequence ID" value="UOL49087.1"/>
    <property type="molecule type" value="Genomic_DNA"/>
</dbReference>
<sequence length="73" mass="8005">MTKRLVRSILLLTACTAMIACSPEQDCINRDGIWFGDSDNGYCVRNAKTHNLNGGTKNDESNPYLPVRTTSVG</sequence>
<dbReference type="PROSITE" id="PS51257">
    <property type="entry name" value="PROKAR_LIPOPROTEIN"/>
    <property type="match status" value="1"/>
</dbReference>
<accession>A0A9X9E2A1</accession>
<evidence type="ECO:0008006" key="4">
    <source>
        <dbReference type="Google" id="ProtNLM"/>
    </source>
</evidence>
<evidence type="ECO:0000313" key="3">
    <source>
        <dbReference type="Proteomes" id="UP001164278"/>
    </source>
</evidence>
<reference evidence="2" key="1">
    <citation type="submission" date="2022-03" db="EMBL/GenBank/DDBJ databases">
        <authorList>
            <person name="Li D."/>
            <person name="Zhou Q."/>
            <person name="Cai R."/>
            <person name="Wang F."/>
            <person name="Qian M."/>
            <person name="Liu W."/>
            <person name="Pan L."/>
            <person name="Lin W."/>
            <person name="Tong Y."/>
            <person name="Cao L."/>
        </authorList>
    </citation>
    <scope>NUCLEOTIDE SEQUENCE</scope>
</reference>
<evidence type="ECO:0000256" key="1">
    <source>
        <dbReference type="SAM" id="MobiDB-lite"/>
    </source>
</evidence>
<evidence type="ECO:0000313" key="2">
    <source>
        <dbReference type="EMBL" id="UOL49087.1"/>
    </source>
</evidence>
<dbReference type="Proteomes" id="UP001164278">
    <property type="component" value="Segment"/>
</dbReference>
<protein>
    <recommendedName>
        <fullName evidence="4">Lipoprotein</fullName>
    </recommendedName>
</protein>